<dbReference type="EMBL" id="AP012292">
    <property type="protein sequence ID" value="BAL81730.1"/>
    <property type="molecule type" value="Genomic_DNA"/>
</dbReference>
<dbReference type="PANTHER" id="PTHR30332:SF17">
    <property type="entry name" value="TYPE IV PILIATION SYSTEM PROTEIN DR_0774-RELATED"/>
    <property type="match status" value="1"/>
</dbReference>
<dbReference type="Pfam" id="PF13629">
    <property type="entry name" value="T2SS-T3SS_pil_N"/>
    <property type="match status" value="1"/>
</dbReference>
<gene>
    <name evidence="5" type="ordered locus">SELR_00220</name>
</gene>
<dbReference type="InterPro" id="IPR032789">
    <property type="entry name" value="T2SS-T3SS_pil_N"/>
</dbReference>
<comment type="similarity">
    <text evidence="1">Belongs to the bacterial secretin family.</text>
</comment>
<dbReference type="PATRIC" id="fig|927704.6.peg.24"/>
<dbReference type="OrthoDB" id="9779724at2"/>
<evidence type="ECO:0000313" key="5">
    <source>
        <dbReference type="EMBL" id="BAL81730.1"/>
    </source>
</evidence>
<protein>
    <submittedName>
        <fullName evidence="5">Uncharacterized protein</fullName>
    </submittedName>
</protein>
<sequence>MKGKVKGLISGILAGCCLWGTAAAADLLSVGEHSSRYMSMPGGITRIAIGDPNIATIVQVPSSRSEFLVVAHKAGTTSLFVWTEDGSRYEYIVGVSPEDVGQAKVIQEAINLPGVRVKMVGGKVLLSGTVENQYERNYAVRTAQLFVNGNDGNANITVGSNANVRLDTQSSAKTSGSGTVGGNTLNATGAVIDLLHMKHPSQIKLEAQVIAINPEENKDLGFVYGNGSGSNLLSAPGVFYAGESYGSDGTHFRNNPWKWLTDHRGDINVALRALVTQNKAKILSRPSITTMSGEAAVIQVGGEIPYTTRDSNGNPNTSFKDYGIILQFKPVVDAENRIVSAIHTEVSMPSGETVDNQPILDRRRADAVVTVASGSTMVIGGLMDSRDYKTVRKFPFLGDVPIIGEFFKYTSHTRDRQELIILVTTSLVNEESSSQAEMSKDMQDFYAKSRKEKAAMNKVDLNEEPTPQTEAPEMAAEAVDTAQEKVAAGQAAAEMAQDSNSVLGRYLHRDVLPKK</sequence>
<dbReference type="HOGENOM" id="CLU_017952_2_1_9"/>
<feature type="domain" description="Pilus formation protein N-terminal" evidence="4">
    <location>
        <begin position="25"/>
        <end position="91"/>
    </location>
</feature>
<dbReference type="RefSeq" id="WP_014423177.1">
    <property type="nucleotide sequence ID" value="NC_017068.1"/>
</dbReference>
<evidence type="ECO:0000256" key="2">
    <source>
        <dbReference type="SAM" id="SignalP"/>
    </source>
</evidence>
<feature type="chain" id="PRO_5003626836" evidence="2">
    <location>
        <begin position="25"/>
        <end position="515"/>
    </location>
</feature>
<dbReference type="KEGG" id="sri:SELR_00220"/>
<dbReference type="PRINTS" id="PR00811">
    <property type="entry name" value="BCTERIALGSPD"/>
</dbReference>
<organism evidence="5 6">
    <name type="scientific">Selenomonas ruminantium subsp. lactilytica (strain NBRC 103574 / TAM6421)</name>
    <dbReference type="NCBI Taxonomy" id="927704"/>
    <lineage>
        <taxon>Bacteria</taxon>
        <taxon>Bacillati</taxon>
        <taxon>Bacillota</taxon>
        <taxon>Negativicutes</taxon>
        <taxon>Selenomonadales</taxon>
        <taxon>Selenomonadaceae</taxon>
        <taxon>Selenomonas</taxon>
    </lineage>
</organism>
<dbReference type="PANTHER" id="PTHR30332">
    <property type="entry name" value="PROBABLE GENERAL SECRETION PATHWAY PROTEIN D"/>
    <property type="match status" value="1"/>
</dbReference>
<dbReference type="AlphaFoldDB" id="I0GLU3"/>
<keyword evidence="2" id="KW-0732">Signal</keyword>
<dbReference type="Proteomes" id="UP000007887">
    <property type="component" value="Chromosome"/>
</dbReference>
<dbReference type="Pfam" id="PF00263">
    <property type="entry name" value="Secretin"/>
    <property type="match status" value="1"/>
</dbReference>
<reference evidence="5 6" key="1">
    <citation type="submission" date="2011-10" db="EMBL/GenBank/DDBJ databases">
        <title>Whole genome sequence of Selenomonas ruminantium subsp. lactilytica TAM6421.</title>
        <authorList>
            <person name="Oguchi A."/>
            <person name="Ankai A."/>
            <person name="Kaneko J."/>
            <person name="Yamada-Narita S."/>
            <person name="Fukui S."/>
            <person name="Takahashi M."/>
            <person name="Onodera T."/>
            <person name="Kojima S."/>
            <person name="Fushimi T."/>
            <person name="Abe N."/>
            <person name="Kamio Y."/>
            <person name="Yamazaki S."/>
            <person name="Fujita N."/>
        </authorList>
    </citation>
    <scope>NUCLEOTIDE SEQUENCE [LARGE SCALE GENOMIC DNA]</scope>
    <source>
        <strain evidence="6">NBRC 103574 / TAM6421</strain>
    </source>
</reference>
<dbReference type="InterPro" id="IPR050810">
    <property type="entry name" value="Bact_Secretion_Sys_Channel"/>
</dbReference>
<proteinExistence type="inferred from homology"/>
<dbReference type="InterPro" id="IPR004846">
    <property type="entry name" value="T2SS/T3SS_dom"/>
</dbReference>
<dbReference type="InterPro" id="IPR001775">
    <property type="entry name" value="GspD/PilQ"/>
</dbReference>
<evidence type="ECO:0000256" key="1">
    <source>
        <dbReference type="RuleBase" id="RU004003"/>
    </source>
</evidence>
<feature type="domain" description="Type II/III secretion system secretin-like" evidence="3">
    <location>
        <begin position="273"/>
        <end position="428"/>
    </location>
</feature>
<evidence type="ECO:0000259" key="4">
    <source>
        <dbReference type="Pfam" id="PF13629"/>
    </source>
</evidence>
<name>I0GLU3_SELRL</name>
<accession>I0GLU3</accession>
<dbReference type="GO" id="GO:0009306">
    <property type="term" value="P:protein secretion"/>
    <property type="evidence" value="ECO:0007669"/>
    <property type="project" value="InterPro"/>
</dbReference>
<dbReference type="eggNOG" id="COG4964">
    <property type="taxonomic scope" value="Bacteria"/>
</dbReference>
<feature type="signal peptide" evidence="2">
    <location>
        <begin position="1"/>
        <end position="24"/>
    </location>
</feature>
<evidence type="ECO:0000313" key="6">
    <source>
        <dbReference type="Proteomes" id="UP000007887"/>
    </source>
</evidence>
<dbReference type="GO" id="GO:0015627">
    <property type="term" value="C:type II protein secretion system complex"/>
    <property type="evidence" value="ECO:0007669"/>
    <property type="project" value="TreeGrafter"/>
</dbReference>
<evidence type="ECO:0000259" key="3">
    <source>
        <dbReference type="Pfam" id="PF00263"/>
    </source>
</evidence>